<evidence type="ECO:0000313" key="7">
    <source>
        <dbReference type="EMBL" id="KXG44359.1"/>
    </source>
</evidence>
<dbReference type="InterPro" id="IPR002794">
    <property type="entry name" value="DUF92_TMEM19"/>
</dbReference>
<evidence type="ECO:0000256" key="3">
    <source>
        <dbReference type="ARBA" id="ARBA00022692"/>
    </source>
</evidence>
<evidence type="ECO:0000256" key="2">
    <source>
        <dbReference type="ARBA" id="ARBA00009012"/>
    </source>
</evidence>
<protein>
    <recommendedName>
        <fullName evidence="9">DUF92 domain-containing protein</fullName>
    </recommendedName>
</protein>
<keyword evidence="8" id="KW-1185">Reference proteome</keyword>
<dbReference type="EMBL" id="LSKU01000001">
    <property type="protein sequence ID" value="KXG44359.1"/>
    <property type="molecule type" value="Genomic_DNA"/>
</dbReference>
<evidence type="ECO:0008006" key="9">
    <source>
        <dbReference type="Google" id="ProtNLM"/>
    </source>
</evidence>
<dbReference type="GO" id="GO:0016020">
    <property type="term" value="C:membrane"/>
    <property type="evidence" value="ECO:0007669"/>
    <property type="project" value="UniProtKB-SubCell"/>
</dbReference>
<evidence type="ECO:0000313" key="8">
    <source>
        <dbReference type="Proteomes" id="UP000070352"/>
    </source>
</evidence>
<reference evidence="7 8" key="1">
    <citation type="submission" date="2016-02" db="EMBL/GenBank/DDBJ databases">
        <title>Draft Genome for Tepidibacillus decaturensis nov. sp. Strain Z9, an Anaerobic, Moderately Thermophilic and Heterotrophic Bacterium from Deep Subsurface of the Illinois Basin, USA.</title>
        <authorList>
            <person name="Dong Y."/>
            <person name="Chang J.Y."/>
            <person name="Sanford R."/>
            <person name="Fouke B.W."/>
        </authorList>
    </citation>
    <scope>NUCLEOTIDE SEQUENCE [LARGE SCALE GENOMIC DNA]</scope>
    <source>
        <strain evidence="7 8">Z9</strain>
    </source>
</reference>
<feature type="transmembrane region" description="Helical" evidence="6">
    <location>
        <begin position="154"/>
        <end position="180"/>
    </location>
</feature>
<evidence type="ECO:0000256" key="5">
    <source>
        <dbReference type="ARBA" id="ARBA00023136"/>
    </source>
</evidence>
<evidence type="ECO:0000256" key="6">
    <source>
        <dbReference type="SAM" id="Phobius"/>
    </source>
</evidence>
<dbReference type="PANTHER" id="PTHR13353:SF5">
    <property type="entry name" value="TRANSMEMBRANE PROTEIN 19"/>
    <property type="match status" value="1"/>
</dbReference>
<organism evidence="7 8">
    <name type="scientific">Tepidibacillus decaturensis</name>
    <dbReference type="NCBI Taxonomy" id="1413211"/>
    <lineage>
        <taxon>Bacteria</taxon>
        <taxon>Bacillati</taxon>
        <taxon>Bacillota</taxon>
        <taxon>Bacilli</taxon>
        <taxon>Bacillales</taxon>
        <taxon>Bacillaceae</taxon>
        <taxon>Tepidibacillus</taxon>
    </lineage>
</organism>
<keyword evidence="3 6" id="KW-0812">Transmembrane</keyword>
<feature type="transmembrane region" description="Helical" evidence="6">
    <location>
        <begin position="186"/>
        <end position="206"/>
    </location>
</feature>
<dbReference type="AlphaFoldDB" id="A0A135L628"/>
<feature type="transmembrane region" description="Helical" evidence="6">
    <location>
        <begin position="250"/>
        <end position="270"/>
    </location>
</feature>
<accession>A0A135L628</accession>
<dbReference type="Pfam" id="PF01940">
    <property type="entry name" value="DUF92"/>
    <property type="match status" value="1"/>
</dbReference>
<dbReference type="OrthoDB" id="9808500at2"/>
<comment type="caution">
    <text evidence="7">The sequence shown here is derived from an EMBL/GenBank/DDBJ whole genome shotgun (WGS) entry which is preliminary data.</text>
</comment>
<dbReference type="PANTHER" id="PTHR13353">
    <property type="entry name" value="TRANSMEMBRANE PROTEIN 19"/>
    <property type="match status" value="1"/>
</dbReference>
<comment type="similarity">
    <text evidence="2">Belongs to the TMEM19 family.</text>
</comment>
<proteinExistence type="inferred from homology"/>
<evidence type="ECO:0000256" key="4">
    <source>
        <dbReference type="ARBA" id="ARBA00022989"/>
    </source>
</evidence>
<gene>
    <name evidence="7" type="ORF">U473_10330</name>
</gene>
<dbReference type="Proteomes" id="UP000070352">
    <property type="component" value="Unassembled WGS sequence"/>
</dbReference>
<feature type="transmembrane region" description="Helical" evidence="6">
    <location>
        <begin position="46"/>
        <end position="65"/>
    </location>
</feature>
<dbReference type="RefSeq" id="WP_082732495.1">
    <property type="nucleotide sequence ID" value="NZ_LSKU01000001.1"/>
</dbReference>
<keyword evidence="5 6" id="KW-0472">Membrane</keyword>
<comment type="subcellular location">
    <subcellularLocation>
        <location evidence="1">Membrane</location>
        <topology evidence="1">Multi-pass membrane protein</topology>
    </subcellularLocation>
</comment>
<feature type="transmembrane region" description="Helical" evidence="6">
    <location>
        <begin position="85"/>
        <end position="104"/>
    </location>
</feature>
<feature type="transmembrane region" description="Helical" evidence="6">
    <location>
        <begin position="110"/>
        <end position="133"/>
    </location>
</feature>
<sequence length="287" mass="31934">MKMLVLGFFFSTIFGYIGYKKQALSKSGVMGAILTGTAIFGFGQKLSWYLLIIFFFASSSLLSFYRKREKDPIAEVFEKTGKRDVWQALANGGWAAVLTMLGYFLQKDWIYIGFVATIATVNADTWATEIGVLSKTRPRFILNGKRVEKGTSGAVSALGVVGSISGSFFISIIALLLLWIEHRSLLIGWLPFLLITGLSGVAGALFDSVLGATVQEHYLCQVCKKVTERKEHCHKKTIHHHGWRWMNNDLVNFVSSVFGSGLAILLSMIGRFSYLPYLFPHIEGGFF</sequence>
<evidence type="ECO:0000256" key="1">
    <source>
        <dbReference type="ARBA" id="ARBA00004141"/>
    </source>
</evidence>
<name>A0A135L628_9BACI</name>
<keyword evidence="4 6" id="KW-1133">Transmembrane helix</keyword>